<feature type="domain" description="GFO/IDH/MocA-like oxidoreductase" evidence="2">
    <location>
        <begin position="139"/>
        <end position="271"/>
    </location>
</feature>
<dbReference type="Gene3D" id="3.30.360.10">
    <property type="entry name" value="Dihydrodipicolinate Reductase, domain 2"/>
    <property type="match status" value="1"/>
</dbReference>
<gene>
    <name evidence="3" type="primary">iolW_2</name>
    <name evidence="3" type="ORF">STSP_25210</name>
</gene>
<dbReference type="InterPro" id="IPR000683">
    <property type="entry name" value="Gfo/Idh/MocA-like_OxRdtase_N"/>
</dbReference>
<reference evidence="3 4" key="1">
    <citation type="submission" date="2015-12" db="EMBL/GenBank/DDBJ databases">
        <title>Genome sequence of Streptomyces sp. G25.</title>
        <authorList>
            <person name="Poehlein A."/>
            <person name="Roettig A."/>
            <person name="Hiessl S."/>
            <person name="Hauschild P."/>
            <person name="Schauer J."/>
            <person name="Madkour M.H."/>
            <person name="Al-Ansari A.M."/>
            <person name="Almakishah N.H."/>
            <person name="Steinbuechel A."/>
            <person name="Daniel R."/>
        </authorList>
    </citation>
    <scope>NUCLEOTIDE SEQUENCE [LARGE SCALE GENOMIC DNA]</scope>
    <source>
        <strain evidence="4">G25(2015)</strain>
    </source>
</reference>
<dbReference type="InterPro" id="IPR055170">
    <property type="entry name" value="GFO_IDH_MocA-like_dom"/>
</dbReference>
<keyword evidence="3" id="KW-0560">Oxidoreductase</keyword>
<name>A0A177HSU3_9ACTN</name>
<evidence type="ECO:0000313" key="3">
    <source>
        <dbReference type="EMBL" id="OAH14072.1"/>
    </source>
</evidence>
<protein>
    <submittedName>
        <fullName evidence="3">Scyllo-inositol 2-dehydrogenase (NADP(+))</fullName>
        <ecNumber evidence="3">1.1.1.371</ecNumber>
    </submittedName>
</protein>
<sequence length="394" mass="42793">MSTSTGNYRRTGVAFLGCGYAADFYGPTLPNYPELEVVGAYDLRRERAESFTAEYGGRVYGALEEVLSDPEVEIVVNLTPTTEHYAVNRAALLAGKHVYCEKPMTTKLVEATELAELAEQRGLLLSSAPATVFSRSAQTLIRAVHGGTVGTPRLAYASLDMGPLAFMAYRDWQSARGVPWPYREEVGNGCVLEHAGYLLTWLTAMFGPVVRMSGQAVTPFSDQWEGVVDDVAPETSFGCLHFADGTVCRVTIGWAAPADKSLLVVGDQGVLSVEDVWQASSPVTLRRRVATTGRDTGYLGEPEQLPFVLPPLEYGYDDEAHDLTVSAGIADLARAVRSGERPLLDTEYCLHILDLSIRLATARSEDEAIDVPPPSATRLWGDRYRGPVAASVPR</sequence>
<dbReference type="EMBL" id="LOHS01000070">
    <property type="protein sequence ID" value="OAH14072.1"/>
    <property type="molecule type" value="Genomic_DNA"/>
</dbReference>
<dbReference type="EC" id="1.1.1.371" evidence="3"/>
<dbReference type="STRING" id="1716141.STSP_25210"/>
<dbReference type="InterPro" id="IPR051450">
    <property type="entry name" value="Gfo/Idh/MocA_Oxidoreductases"/>
</dbReference>
<dbReference type="Proteomes" id="UP000077381">
    <property type="component" value="Unassembled WGS sequence"/>
</dbReference>
<dbReference type="Pfam" id="PF22725">
    <property type="entry name" value="GFO_IDH_MocA_C3"/>
    <property type="match status" value="1"/>
</dbReference>
<accession>A0A177HSU3</accession>
<dbReference type="PANTHER" id="PTHR43377">
    <property type="entry name" value="BILIVERDIN REDUCTASE A"/>
    <property type="match status" value="1"/>
</dbReference>
<dbReference type="OrthoDB" id="9776544at2"/>
<evidence type="ECO:0000259" key="1">
    <source>
        <dbReference type="Pfam" id="PF01408"/>
    </source>
</evidence>
<proteinExistence type="predicted"/>
<dbReference type="InterPro" id="IPR036291">
    <property type="entry name" value="NAD(P)-bd_dom_sf"/>
</dbReference>
<dbReference type="SUPFAM" id="SSF55347">
    <property type="entry name" value="Glyceraldehyde-3-phosphate dehydrogenase-like, C-terminal domain"/>
    <property type="match status" value="1"/>
</dbReference>
<evidence type="ECO:0000313" key="4">
    <source>
        <dbReference type="Proteomes" id="UP000077381"/>
    </source>
</evidence>
<keyword evidence="4" id="KW-1185">Reference proteome</keyword>
<dbReference type="GO" id="GO:0102497">
    <property type="term" value="F:scyllo-inositol dehydrogenase (NADP+) activity"/>
    <property type="evidence" value="ECO:0007669"/>
    <property type="project" value="UniProtKB-EC"/>
</dbReference>
<dbReference type="Gene3D" id="3.40.50.720">
    <property type="entry name" value="NAD(P)-binding Rossmann-like Domain"/>
    <property type="match status" value="1"/>
</dbReference>
<evidence type="ECO:0000259" key="2">
    <source>
        <dbReference type="Pfam" id="PF22725"/>
    </source>
</evidence>
<dbReference type="PATRIC" id="fig|1716141.3.peg.2657"/>
<dbReference type="Pfam" id="PF01408">
    <property type="entry name" value="GFO_IDH_MocA"/>
    <property type="match status" value="1"/>
</dbReference>
<dbReference type="AlphaFoldDB" id="A0A177HSU3"/>
<dbReference type="PANTHER" id="PTHR43377:SF1">
    <property type="entry name" value="BILIVERDIN REDUCTASE A"/>
    <property type="match status" value="1"/>
</dbReference>
<comment type="caution">
    <text evidence="3">The sequence shown here is derived from an EMBL/GenBank/DDBJ whole genome shotgun (WGS) entry which is preliminary data.</text>
</comment>
<dbReference type="SUPFAM" id="SSF51735">
    <property type="entry name" value="NAD(P)-binding Rossmann-fold domains"/>
    <property type="match status" value="1"/>
</dbReference>
<feature type="domain" description="Gfo/Idh/MocA-like oxidoreductase N-terminal" evidence="1">
    <location>
        <begin position="13"/>
        <end position="126"/>
    </location>
</feature>
<dbReference type="RefSeq" id="WP_157902825.1">
    <property type="nucleotide sequence ID" value="NZ_LOHS01000070.1"/>
</dbReference>
<organism evidence="3 4">
    <name type="scientific">Streptomyces jeddahensis</name>
    <dbReference type="NCBI Taxonomy" id="1716141"/>
    <lineage>
        <taxon>Bacteria</taxon>
        <taxon>Bacillati</taxon>
        <taxon>Actinomycetota</taxon>
        <taxon>Actinomycetes</taxon>
        <taxon>Kitasatosporales</taxon>
        <taxon>Streptomycetaceae</taxon>
        <taxon>Streptomyces</taxon>
    </lineage>
</organism>
<dbReference type="GO" id="GO:0000166">
    <property type="term" value="F:nucleotide binding"/>
    <property type="evidence" value="ECO:0007669"/>
    <property type="project" value="InterPro"/>
</dbReference>